<evidence type="ECO:0000313" key="10">
    <source>
        <dbReference type="Proteomes" id="UP000215767"/>
    </source>
</evidence>
<evidence type="ECO:0000256" key="1">
    <source>
        <dbReference type="ARBA" id="ARBA00001526"/>
    </source>
</evidence>
<feature type="chain" id="PRO_5012560028" description="Beta-lactamase" evidence="7">
    <location>
        <begin position="35"/>
        <end position="306"/>
    </location>
</feature>
<dbReference type="EMBL" id="NEVS01000004">
    <property type="protein sequence ID" value="OZI60238.1"/>
    <property type="molecule type" value="Genomic_DNA"/>
</dbReference>
<dbReference type="InterPro" id="IPR006311">
    <property type="entry name" value="TAT_signal"/>
</dbReference>
<dbReference type="GO" id="GO:0046677">
    <property type="term" value="P:response to antibiotic"/>
    <property type="evidence" value="ECO:0007669"/>
    <property type="project" value="UniProtKB-UniRule"/>
</dbReference>
<dbReference type="PRINTS" id="PR00118">
    <property type="entry name" value="BLACTAMASEA"/>
</dbReference>
<dbReference type="RefSeq" id="WP_094841654.1">
    <property type="nucleotide sequence ID" value="NZ_NEVS01000004.1"/>
</dbReference>
<comment type="caution">
    <text evidence="9">The sequence shown here is derived from an EMBL/GenBank/DDBJ whole genome shotgun (WGS) entry which is preliminary data.</text>
</comment>
<dbReference type="NCBIfam" id="NF033103">
    <property type="entry name" value="bla_class_A"/>
    <property type="match status" value="1"/>
</dbReference>
<keyword evidence="7" id="KW-0732">Signal</keyword>
<evidence type="ECO:0000256" key="6">
    <source>
        <dbReference type="RuleBase" id="RU361140"/>
    </source>
</evidence>
<dbReference type="PROSITE" id="PS51318">
    <property type="entry name" value="TAT"/>
    <property type="match status" value="1"/>
</dbReference>
<keyword evidence="4 6" id="KW-0378">Hydrolase</keyword>
<dbReference type="GO" id="GO:0008800">
    <property type="term" value="F:beta-lactamase activity"/>
    <property type="evidence" value="ECO:0007669"/>
    <property type="project" value="UniProtKB-UniRule"/>
</dbReference>
<dbReference type="PROSITE" id="PS00146">
    <property type="entry name" value="BETA_LACTAMASE_A"/>
    <property type="match status" value="1"/>
</dbReference>
<evidence type="ECO:0000313" key="9">
    <source>
        <dbReference type="EMBL" id="OZI60238.1"/>
    </source>
</evidence>
<dbReference type="Proteomes" id="UP000215767">
    <property type="component" value="Unassembled WGS sequence"/>
</dbReference>
<keyword evidence="10" id="KW-1185">Reference proteome</keyword>
<proteinExistence type="inferred from homology"/>
<comment type="similarity">
    <text evidence="2 6">Belongs to the class-A beta-lactamase family.</text>
</comment>
<dbReference type="AlphaFoldDB" id="A0A261UE73"/>
<dbReference type="PANTHER" id="PTHR35333:SF3">
    <property type="entry name" value="BETA-LACTAMASE-TYPE TRANSPEPTIDASE FOLD CONTAINING PROTEIN"/>
    <property type="match status" value="1"/>
</dbReference>
<evidence type="ECO:0000256" key="5">
    <source>
        <dbReference type="ARBA" id="ARBA00023251"/>
    </source>
</evidence>
<dbReference type="Pfam" id="PF13354">
    <property type="entry name" value="Beta-lactamase2"/>
    <property type="match status" value="1"/>
</dbReference>
<protein>
    <recommendedName>
        <fullName evidence="3 6">Beta-lactamase</fullName>
        <ecNumber evidence="3 6">3.5.2.6</ecNumber>
    </recommendedName>
</protein>
<dbReference type="InterPro" id="IPR000871">
    <property type="entry name" value="Beta-lactam_class-A"/>
</dbReference>
<evidence type="ECO:0000259" key="8">
    <source>
        <dbReference type="Pfam" id="PF13354"/>
    </source>
</evidence>
<sequence>MPPKPDHPPISITRRQALSWAAAAPLLMMRPALAAGDAAAAPAGTARDVEYAHLERAHRRRLGVYAVDTATGREVTYRAHERFAFCSTFKAVLAGAILSQDAAQPGLLDQRILYTAHELASYSPVTEKHVHGGMTIAQLCAAAIQYSDNTAANLLLHRLGGPRALTAYARGLGNPTFRLDRFETALNTSIPGDERDTSTPADMARTLETLVLGDALPPGARARLKTWLLGNKTGDRRIRAAVPPGWQVADKTGTGDYASANDFGVIWPADRPPVVLAIYTASRDPHAKADESLIAEAARIALAALA</sequence>
<accession>A0A261UE73</accession>
<dbReference type="GO" id="GO:0030655">
    <property type="term" value="P:beta-lactam antibiotic catabolic process"/>
    <property type="evidence" value="ECO:0007669"/>
    <property type="project" value="InterPro"/>
</dbReference>
<gene>
    <name evidence="9" type="ORF">CAL28_12405</name>
</gene>
<organism evidence="9 10">
    <name type="scientific">Bordetella genomosp. 11</name>
    <dbReference type="NCBI Taxonomy" id="1416808"/>
    <lineage>
        <taxon>Bacteria</taxon>
        <taxon>Pseudomonadati</taxon>
        <taxon>Pseudomonadota</taxon>
        <taxon>Betaproteobacteria</taxon>
        <taxon>Burkholderiales</taxon>
        <taxon>Alcaligenaceae</taxon>
        <taxon>Bordetella</taxon>
    </lineage>
</organism>
<dbReference type="PANTHER" id="PTHR35333">
    <property type="entry name" value="BETA-LACTAMASE"/>
    <property type="match status" value="1"/>
</dbReference>
<dbReference type="EC" id="3.5.2.6" evidence="3 6"/>
<dbReference type="OrthoDB" id="9784149at2"/>
<dbReference type="Gene3D" id="3.40.710.10">
    <property type="entry name" value="DD-peptidase/beta-lactamase superfamily"/>
    <property type="match status" value="1"/>
</dbReference>
<dbReference type="InterPro" id="IPR012338">
    <property type="entry name" value="Beta-lactam/transpept-like"/>
</dbReference>
<evidence type="ECO:0000256" key="4">
    <source>
        <dbReference type="ARBA" id="ARBA00022801"/>
    </source>
</evidence>
<evidence type="ECO:0000256" key="3">
    <source>
        <dbReference type="ARBA" id="ARBA00012865"/>
    </source>
</evidence>
<dbReference type="InterPro" id="IPR023650">
    <property type="entry name" value="Beta-lactam_class-A_AS"/>
</dbReference>
<evidence type="ECO:0000256" key="2">
    <source>
        <dbReference type="ARBA" id="ARBA00009009"/>
    </source>
</evidence>
<dbReference type="SUPFAM" id="SSF56601">
    <property type="entry name" value="beta-lactamase/transpeptidase-like"/>
    <property type="match status" value="1"/>
</dbReference>
<dbReference type="InterPro" id="IPR045155">
    <property type="entry name" value="Beta-lactam_cat"/>
</dbReference>
<keyword evidence="5 6" id="KW-0046">Antibiotic resistance</keyword>
<feature type="domain" description="Beta-lactamase class A catalytic" evidence="8">
    <location>
        <begin position="63"/>
        <end position="280"/>
    </location>
</feature>
<feature type="signal peptide" evidence="7">
    <location>
        <begin position="1"/>
        <end position="34"/>
    </location>
</feature>
<reference evidence="10" key="1">
    <citation type="submission" date="2017-05" db="EMBL/GenBank/DDBJ databases">
        <title>Complete and WGS of Bordetella genogroups.</title>
        <authorList>
            <person name="Spilker T."/>
            <person name="Lipuma J."/>
        </authorList>
    </citation>
    <scope>NUCLEOTIDE SEQUENCE [LARGE SCALE GENOMIC DNA]</scope>
    <source>
        <strain evidence="10">AU8856</strain>
    </source>
</reference>
<comment type="catalytic activity">
    <reaction evidence="1 6">
        <text>a beta-lactam + H2O = a substituted beta-amino acid</text>
        <dbReference type="Rhea" id="RHEA:20401"/>
        <dbReference type="ChEBI" id="CHEBI:15377"/>
        <dbReference type="ChEBI" id="CHEBI:35627"/>
        <dbReference type="ChEBI" id="CHEBI:140347"/>
        <dbReference type="EC" id="3.5.2.6"/>
    </reaction>
</comment>
<evidence type="ECO:0000256" key="7">
    <source>
        <dbReference type="SAM" id="SignalP"/>
    </source>
</evidence>
<name>A0A261UE73_9BORD</name>